<organism evidence="4 5">
    <name type="scientific">Siminovitchia thermophila</name>
    <dbReference type="NCBI Taxonomy" id="1245522"/>
    <lineage>
        <taxon>Bacteria</taxon>
        <taxon>Bacillati</taxon>
        <taxon>Bacillota</taxon>
        <taxon>Bacilli</taxon>
        <taxon>Bacillales</taxon>
        <taxon>Bacillaceae</taxon>
        <taxon>Siminovitchia</taxon>
    </lineage>
</organism>
<evidence type="ECO:0000256" key="1">
    <source>
        <dbReference type="ARBA" id="ARBA00022490"/>
    </source>
</evidence>
<dbReference type="HAMAP" id="MF_00187">
    <property type="entry name" value="FdhD"/>
    <property type="match status" value="1"/>
</dbReference>
<sequence length="274" mass="30494">MNHMVKKHLNIWKYDGQTIRKTEDCAAVEFPFTIYIDGEEFATAVCSPTDLEQLAVGFLASEGIIRQMDDLDSLDIDQARGFAYAALKRKQTISKEFYSKRMIGSCCGKSRQFYFYNDAKTAKTVMSKQQISITQCFRLMADLQTQSEDFLLTGGVHNAALCTADDIMVSFSDIGRHNALDKIYGYCLMNHVPLHDKIIAFSGRISSEIVLKAAKIGVGILISKSAPTTLGISLAEDLGITAIGFVRKNQLNIYSHPHRIIEVADDLEEDATTK</sequence>
<feature type="active site" description="Cysteine persulfide intermediate" evidence="3">
    <location>
        <position position="107"/>
    </location>
</feature>
<evidence type="ECO:0000313" key="5">
    <source>
        <dbReference type="Proteomes" id="UP000823485"/>
    </source>
</evidence>
<evidence type="ECO:0000313" key="4">
    <source>
        <dbReference type="EMBL" id="MBM7716738.1"/>
    </source>
</evidence>
<accession>A0ABS2RAP4</accession>
<dbReference type="PANTHER" id="PTHR30592">
    <property type="entry name" value="FORMATE DEHYDROGENASE"/>
    <property type="match status" value="1"/>
</dbReference>
<comment type="caution">
    <text evidence="4">The sequence shown here is derived from an EMBL/GenBank/DDBJ whole genome shotgun (WGS) entry which is preliminary data.</text>
</comment>
<gene>
    <name evidence="3" type="primary">fdhD</name>
    <name evidence="4" type="ORF">JOC94_003762</name>
</gene>
<proteinExistence type="inferred from homology"/>
<dbReference type="PIRSF" id="PIRSF015626">
    <property type="entry name" value="FdhD"/>
    <property type="match status" value="1"/>
</dbReference>
<dbReference type="InterPro" id="IPR003786">
    <property type="entry name" value="FdhD"/>
</dbReference>
<name>A0ABS2RAP4_9BACI</name>
<evidence type="ECO:0000256" key="3">
    <source>
        <dbReference type="HAMAP-Rule" id="MF_00187"/>
    </source>
</evidence>
<reference evidence="4 5" key="1">
    <citation type="submission" date="2021-01" db="EMBL/GenBank/DDBJ databases">
        <title>Genomic Encyclopedia of Type Strains, Phase IV (KMG-IV): sequencing the most valuable type-strain genomes for metagenomic binning, comparative biology and taxonomic classification.</title>
        <authorList>
            <person name="Goeker M."/>
        </authorList>
    </citation>
    <scope>NUCLEOTIDE SEQUENCE [LARGE SCALE GENOMIC DNA]</scope>
    <source>
        <strain evidence="4 5">DSM 105453</strain>
    </source>
</reference>
<comment type="caution">
    <text evidence="3">Lacks conserved residue(s) required for the propagation of feature annotation.</text>
</comment>
<dbReference type="EMBL" id="JAFBFH010000032">
    <property type="protein sequence ID" value="MBM7716738.1"/>
    <property type="molecule type" value="Genomic_DNA"/>
</dbReference>
<dbReference type="PANTHER" id="PTHR30592:SF1">
    <property type="entry name" value="SULFUR CARRIER PROTEIN FDHD"/>
    <property type="match status" value="1"/>
</dbReference>
<dbReference type="Gene3D" id="3.10.20.10">
    <property type="match status" value="1"/>
</dbReference>
<dbReference type="Gene3D" id="3.40.140.10">
    <property type="entry name" value="Cytidine Deaminase, domain 2"/>
    <property type="match status" value="1"/>
</dbReference>
<dbReference type="RefSeq" id="WP_205180026.1">
    <property type="nucleotide sequence ID" value="NZ_JAFBFH010000032.1"/>
</dbReference>
<dbReference type="InterPro" id="IPR016193">
    <property type="entry name" value="Cytidine_deaminase-like"/>
</dbReference>
<comment type="function">
    <text evidence="3">Required for formate dehydrogenase (FDH) activity. Acts as a sulfur carrier protein that transfers sulfur from IscS to the molybdenum cofactor prior to its insertion into FDH.</text>
</comment>
<protein>
    <recommendedName>
        <fullName evidence="3">Sulfur carrier protein FdhD</fullName>
    </recommendedName>
</protein>
<evidence type="ECO:0000256" key="2">
    <source>
        <dbReference type="ARBA" id="ARBA00023150"/>
    </source>
</evidence>
<keyword evidence="5" id="KW-1185">Reference proteome</keyword>
<dbReference type="Proteomes" id="UP000823485">
    <property type="component" value="Unassembled WGS sequence"/>
</dbReference>
<dbReference type="NCBIfam" id="TIGR00129">
    <property type="entry name" value="fdhD_narQ"/>
    <property type="match status" value="1"/>
</dbReference>
<keyword evidence="1 3" id="KW-0963">Cytoplasm</keyword>
<keyword evidence="2 3" id="KW-0501">Molybdenum cofactor biosynthesis</keyword>
<comment type="subcellular location">
    <subcellularLocation>
        <location evidence="3">Cytoplasm</location>
    </subcellularLocation>
</comment>
<dbReference type="SUPFAM" id="SSF53927">
    <property type="entry name" value="Cytidine deaminase-like"/>
    <property type="match status" value="1"/>
</dbReference>
<dbReference type="Pfam" id="PF02634">
    <property type="entry name" value="FdhD-NarQ"/>
    <property type="match status" value="1"/>
</dbReference>
<comment type="similarity">
    <text evidence="3">Belongs to the FdhD family.</text>
</comment>